<evidence type="ECO:0000313" key="2">
    <source>
        <dbReference type="EMBL" id="QCI58641.2"/>
    </source>
</evidence>
<keyword evidence="3" id="KW-1185">Reference proteome</keyword>
<gene>
    <name evidence="2" type="ORF">EIO64_04915</name>
</gene>
<name>A0A856HY80_9FIRM</name>
<dbReference type="SUPFAM" id="SSF47413">
    <property type="entry name" value="lambda repressor-like DNA-binding domains"/>
    <property type="match status" value="1"/>
</dbReference>
<proteinExistence type="predicted"/>
<dbReference type="GO" id="GO:0003677">
    <property type="term" value="F:DNA binding"/>
    <property type="evidence" value="ECO:0007669"/>
    <property type="project" value="InterPro"/>
</dbReference>
<dbReference type="Proteomes" id="UP000298642">
    <property type="component" value="Chromosome"/>
</dbReference>
<dbReference type="InterPro" id="IPR010982">
    <property type="entry name" value="Lambda_DNA-bd_dom_sf"/>
</dbReference>
<dbReference type="InterPro" id="IPR001387">
    <property type="entry name" value="Cro/C1-type_HTH"/>
</dbReference>
<dbReference type="PROSITE" id="PS50943">
    <property type="entry name" value="HTH_CROC1"/>
    <property type="match status" value="1"/>
</dbReference>
<dbReference type="AlphaFoldDB" id="A0A856HY80"/>
<dbReference type="CDD" id="cd00093">
    <property type="entry name" value="HTH_XRE"/>
    <property type="match status" value="1"/>
</dbReference>
<organism evidence="2 3">
    <name type="scientific">Dysosmobacter welbionis</name>
    <dbReference type="NCBI Taxonomy" id="2093857"/>
    <lineage>
        <taxon>Bacteria</taxon>
        <taxon>Bacillati</taxon>
        <taxon>Bacillota</taxon>
        <taxon>Clostridia</taxon>
        <taxon>Eubacteriales</taxon>
        <taxon>Oscillospiraceae</taxon>
        <taxon>Dysosmobacter</taxon>
    </lineage>
</organism>
<dbReference type="SMART" id="SM00530">
    <property type="entry name" value="HTH_XRE"/>
    <property type="match status" value="1"/>
</dbReference>
<protein>
    <submittedName>
        <fullName evidence="2">Helix-turn-helix domain-containing protein</fullName>
    </submittedName>
</protein>
<sequence length="221" mass="24974">MLTPKEVGKRIKERRNEIGISMPELGRRVGVNKSTIQRYETDGVNPSRSMIINGLADALQTTSEWLVGLSEEKEITAADDDSRTICEGEVLDHLNSFLDAVTKTVQPEVQQRFLTSTLCLLIDLFSITAQHYGRTLNEIDRLAGDEALKKSIQQYTIHVDDIIVPVYCREMEAPIEDMKRFLDGLLHIFDKGRTRVDTVYLYNILHDAQVRLNAANDSVAP</sequence>
<dbReference type="Gene3D" id="1.10.260.40">
    <property type="entry name" value="lambda repressor-like DNA-binding domains"/>
    <property type="match status" value="1"/>
</dbReference>
<evidence type="ECO:0000313" key="3">
    <source>
        <dbReference type="Proteomes" id="UP000298642"/>
    </source>
</evidence>
<reference evidence="3" key="1">
    <citation type="submission" date="2018-12" db="EMBL/GenBank/DDBJ databases">
        <title>Dusodibacter welbiota gen. nov., sp. nov., isolated from human faeces and emended description of the Oscillibacter genus.</title>
        <authorList>
            <person name="Le Roy T."/>
            <person name="Van der Smissen P."/>
            <person name="Delzenne N."/>
            <person name="Muccioli G."/>
            <person name="Collet J.F."/>
            <person name="Cani P.D."/>
        </authorList>
    </citation>
    <scope>NUCLEOTIDE SEQUENCE [LARGE SCALE GENOMIC DNA]</scope>
    <source>
        <strain evidence="3">J115</strain>
    </source>
</reference>
<dbReference type="EMBL" id="CP034413">
    <property type="protein sequence ID" value="QCI58641.2"/>
    <property type="molecule type" value="Genomic_DNA"/>
</dbReference>
<evidence type="ECO:0000259" key="1">
    <source>
        <dbReference type="PROSITE" id="PS50943"/>
    </source>
</evidence>
<dbReference type="KEGG" id="obj:EIO64_04915"/>
<accession>A0A856HY80</accession>
<dbReference type="Pfam" id="PF01381">
    <property type="entry name" value="HTH_3"/>
    <property type="match status" value="1"/>
</dbReference>
<feature type="domain" description="HTH cro/C1-type" evidence="1">
    <location>
        <begin position="11"/>
        <end position="66"/>
    </location>
</feature>